<dbReference type="Proteomes" id="UP000542811">
    <property type="component" value="Unassembled WGS sequence"/>
</dbReference>
<organism evidence="1 2">
    <name type="scientific">Rhizobium laguerreae</name>
    <dbReference type="NCBI Taxonomy" id="1076926"/>
    <lineage>
        <taxon>Bacteria</taxon>
        <taxon>Pseudomonadati</taxon>
        <taxon>Pseudomonadota</taxon>
        <taxon>Alphaproteobacteria</taxon>
        <taxon>Hyphomicrobiales</taxon>
        <taxon>Rhizobiaceae</taxon>
        <taxon>Rhizobium/Agrobacterium group</taxon>
        <taxon>Rhizobium</taxon>
    </lineage>
</organism>
<keyword evidence="2" id="KW-1185">Reference proteome</keyword>
<proteinExistence type="predicted"/>
<dbReference type="EMBL" id="JACHXX010000015">
    <property type="protein sequence ID" value="MBB3166155.1"/>
    <property type="molecule type" value="Genomic_DNA"/>
</dbReference>
<protein>
    <submittedName>
        <fullName evidence="1">Uncharacterized protein</fullName>
    </submittedName>
</protein>
<sequence length="31" mass="3614">MATDRNWTKRLSSDIDLPKDEELTPIRKNVA</sequence>
<comment type="caution">
    <text evidence="1">The sequence shown here is derived from an EMBL/GenBank/DDBJ whole genome shotgun (WGS) entry which is preliminary data.</text>
</comment>
<reference evidence="1 2" key="1">
    <citation type="submission" date="2020-08" db="EMBL/GenBank/DDBJ databases">
        <title>Genomic Encyclopedia of Type Strains, Phase III (KMG-III): the genomes of soil and plant-associated and newly described type strains.</title>
        <authorList>
            <person name="Whitman W."/>
        </authorList>
    </citation>
    <scope>NUCLEOTIDE SEQUENCE [LARGE SCALE GENOMIC DNA]</scope>
    <source>
        <strain evidence="1 2">CECT 8280</strain>
    </source>
</reference>
<evidence type="ECO:0000313" key="2">
    <source>
        <dbReference type="Proteomes" id="UP000542811"/>
    </source>
</evidence>
<gene>
    <name evidence="1" type="ORF">FHS25_006671</name>
</gene>
<name>A0ABR6GIN7_9HYPH</name>
<evidence type="ECO:0000313" key="1">
    <source>
        <dbReference type="EMBL" id="MBB3166155.1"/>
    </source>
</evidence>
<accession>A0ABR6GIN7</accession>